<comment type="caution">
    <text evidence="1">The sequence shown here is derived from an EMBL/GenBank/DDBJ whole genome shotgun (WGS) entry which is preliminary data.</text>
</comment>
<dbReference type="Proteomes" id="UP001165186">
    <property type="component" value="Unassembled WGS sequence"/>
</dbReference>
<name>A0ACB5RU43_9PEZI</name>
<gene>
    <name evidence="1" type="primary">g6104</name>
    <name evidence="1" type="ORF">NpPPO83_00006104</name>
</gene>
<evidence type="ECO:0000313" key="1">
    <source>
        <dbReference type="EMBL" id="GME24021.1"/>
    </source>
</evidence>
<organism evidence="1 2">
    <name type="scientific">Neofusicoccum parvum</name>
    <dbReference type="NCBI Taxonomy" id="310453"/>
    <lineage>
        <taxon>Eukaryota</taxon>
        <taxon>Fungi</taxon>
        <taxon>Dikarya</taxon>
        <taxon>Ascomycota</taxon>
        <taxon>Pezizomycotina</taxon>
        <taxon>Dothideomycetes</taxon>
        <taxon>Dothideomycetes incertae sedis</taxon>
        <taxon>Botryosphaeriales</taxon>
        <taxon>Botryosphaeriaceae</taxon>
        <taxon>Neofusicoccum</taxon>
    </lineage>
</organism>
<evidence type="ECO:0000313" key="2">
    <source>
        <dbReference type="Proteomes" id="UP001165186"/>
    </source>
</evidence>
<proteinExistence type="predicted"/>
<dbReference type="EMBL" id="BSXG01000010">
    <property type="protein sequence ID" value="GME24021.1"/>
    <property type="molecule type" value="Genomic_DNA"/>
</dbReference>
<reference evidence="1" key="1">
    <citation type="submission" date="2024-09" db="EMBL/GenBank/DDBJ databases">
        <title>Draft Genome Sequences of Neofusicoccum parvum.</title>
        <authorList>
            <person name="Ashida A."/>
            <person name="Camagna M."/>
            <person name="Tanaka A."/>
            <person name="Takemoto D."/>
        </authorList>
    </citation>
    <scope>NUCLEOTIDE SEQUENCE</scope>
    <source>
        <strain evidence="1">PPO83</strain>
    </source>
</reference>
<sequence>MLAQRSLGASRSYLGVGSEVLILRDVIEPETNQEVEDNDPADDTDAAKRRREIREALEASIAKQQAVSNQEEVNEQINKLRPVSPDGPFYPAFVTRQDSKALRKALKDGYNVAQLRRYASVEEGFQQLRELKREEKAEGGLLWKSAWQEGTSPMEQRLPEAETTVVPVEKLTKVNLVDRIVRDIWDVNVIEDNEALGEIEVKLEPWQLDLLMPDGRLIETSSESKLIIHGLNKDSVELARRILFSVIDIPLFCETKVMTDTEGGKDTVVGPFRLSDQIQRIAEEIATYLNAPVDGPSGPPEGSYPATKNSDMWMCFYPSSRSIYDSNSERYSSLPTERTEHGEEFVKEFVFSAVEHRQMFKYDLSDGKHRVSYTSVEGGRESLQAQAPGLIKTAFNVASLIDDAVHDRLDPPELIIKKVEHHASFKRLTSTGEFEEPLTTNTLKEVEDEGALSNTAQEAGGKKRKGGRAKKRATDQGDENDDLSLREGAN</sequence>
<protein>
    <submittedName>
        <fullName evidence="1">Uncharacterized protein</fullName>
    </submittedName>
</protein>
<accession>A0ACB5RU43</accession>
<keyword evidence="2" id="KW-1185">Reference proteome</keyword>